<organism evidence="5">
    <name type="scientific">Thermogemmatispora argillosa</name>
    <dbReference type="NCBI Taxonomy" id="2045280"/>
    <lineage>
        <taxon>Bacteria</taxon>
        <taxon>Bacillati</taxon>
        <taxon>Chloroflexota</taxon>
        <taxon>Ktedonobacteria</taxon>
        <taxon>Thermogemmatisporales</taxon>
        <taxon>Thermogemmatisporaceae</taxon>
        <taxon>Thermogemmatispora</taxon>
    </lineage>
</organism>
<dbReference type="GO" id="GO:0000160">
    <property type="term" value="P:phosphorelay signal transduction system"/>
    <property type="evidence" value="ECO:0007669"/>
    <property type="project" value="InterPro"/>
</dbReference>
<reference evidence="5" key="1">
    <citation type="submission" date="2018-12" db="EMBL/GenBank/DDBJ databases">
        <title>Novel natural products biosynthetic potential of the class Ktedonobacteria.</title>
        <authorList>
            <person name="Zheng Y."/>
            <person name="Saitou A."/>
            <person name="Wang C.M."/>
            <person name="Toyoda A."/>
            <person name="Minakuchi Y."/>
            <person name="Sekiguchi Y."/>
            <person name="Ueda K."/>
            <person name="Takano H."/>
            <person name="Sakai Y."/>
            <person name="Yokota A."/>
            <person name="Yabe S."/>
        </authorList>
    </citation>
    <scope>NUCLEOTIDE SEQUENCE</scope>
    <source>
        <strain evidence="5">A3-2</strain>
    </source>
</reference>
<protein>
    <recommendedName>
        <fullName evidence="4">Response regulatory domain-containing protein</fullName>
    </recommendedName>
</protein>
<dbReference type="Gene3D" id="3.40.50.2300">
    <property type="match status" value="1"/>
</dbReference>
<dbReference type="SUPFAM" id="SSF52172">
    <property type="entry name" value="CheY-like"/>
    <property type="match status" value="1"/>
</dbReference>
<sequence length="188" mass="20202">MPGTVDIIDDSAVCRLIVALALQRAGFQVRCHSDSLAALQTIARAEEPPALLLIDLMLPQLNGYELTLLIRKQPRLSTIPIVLMSARHGLRERLRARLAGANAFLAKPFNIGHLVALVRRLTATSAPPTCPTAPPSASPSALPSPSPLPPTPFIIGSQTLLTPVPMPETGRQPWRSPDPARASRWGQP</sequence>
<evidence type="ECO:0000256" key="3">
    <source>
        <dbReference type="SAM" id="MobiDB-lite"/>
    </source>
</evidence>
<dbReference type="PROSITE" id="PS50110">
    <property type="entry name" value="RESPONSE_REGULATORY"/>
    <property type="match status" value="1"/>
</dbReference>
<gene>
    <name evidence="5" type="ORF">KTA_05680</name>
</gene>
<dbReference type="PANTHER" id="PTHR44591">
    <property type="entry name" value="STRESS RESPONSE REGULATOR PROTEIN 1"/>
    <property type="match status" value="1"/>
</dbReference>
<evidence type="ECO:0000313" key="5">
    <source>
        <dbReference type="EMBL" id="BBH92369.1"/>
    </source>
</evidence>
<dbReference type="AlphaFoldDB" id="A0A455SZ56"/>
<keyword evidence="1 2" id="KW-0597">Phosphoprotein</keyword>
<dbReference type="CDD" id="cd00156">
    <property type="entry name" value="REC"/>
    <property type="match status" value="1"/>
</dbReference>
<accession>A0A455SZ56</accession>
<name>A0A455SZ56_9CHLR</name>
<dbReference type="InterPro" id="IPR050595">
    <property type="entry name" value="Bact_response_regulator"/>
</dbReference>
<feature type="modified residue" description="4-aspartylphosphate" evidence="2">
    <location>
        <position position="55"/>
    </location>
</feature>
<dbReference type="Pfam" id="PF00072">
    <property type="entry name" value="Response_reg"/>
    <property type="match status" value="1"/>
</dbReference>
<dbReference type="PANTHER" id="PTHR44591:SF3">
    <property type="entry name" value="RESPONSE REGULATORY DOMAIN-CONTAINING PROTEIN"/>
    <property type="match status" value="1"/>
</dbReference>
<feature type="compositionally biased region" description="Pro residues" evidence="3">
    <location>
        <begin position="128"/>
        <end position="152"/>
    </location>
</feature>
<feature type="domain" description="Response regulatory" evidence="4">
    <location>
        <begin position="4"/>
        <end position="122"/>
    </location>
</feature>
<evidence type="ECO:0000256" key="2">
    <source>
        <dbReference type="PROSITE-ProRule" id="PRU00169"/>
    </source>
</evidence>
<dbReference type="EMBL" id="AP019377">
    <property type="protein sequence ID" value="BBH92369.1"/>
    <property type="molecule type" value="Genomic_DNA"/>
</dbReference>
<evidence type="ECO:0000256" key="1">
    <source>
        <dbReference type="ARBA" id="ARBA00022553"/>
    </source>
</evidence>
<proteinExistence type="predicted"/>
<feature type="region of interest" description="Disordered" evidence="3">
    <location>
        <begin position="125"/>
        <end position="188"/>
    </location>
</feature>
<dbReference type="InterPro" id="IPR001789">
    <property type="entry name" value="Sig_transdc_resp-reg_receiver"/>
</dbReference>
<dbReference type="SMART" id="SM00448">
    <property type="entry name" value="REC"/>
    <property type="match status" value="1"/>
</dbReference>
<dbReference type="InterPro" id="IPR011006">
    <property type="entry name" value="CheY-like_superfamily"/>
</dbReference>
<evidence type="ECO:0000259" key="4">
    <source>
        <dbReference type="PROSITE" id="PS50110"/>
    </source>
</evidence>